<sequence length="181" mass="20191">MFDPTAFENMKVVVEGAVYDHDFYGDITVTNRQDLVNLAHLSRQFIMEMELKAPLSDTAVVGVVSLGANLENLSAELLPNQSPFNEGSTITVALRMARQLEGIQGGQLLTIIEGIWGSDRHIELINCTYRDNKNSPLTYTTECKISFGRLIKEEQMDDLTDMLDTLIESLKKTDGFLKTAT</sequence>
<organism evidence="1 2">
    <name type="scientific">Peribacillus psychrosaccharolyticus</name>
    <name type="common">Bacillus psychrosaccharolyticus</name>
    <dbReference type="NCBI Taxonomy" id="1407"/>
    <lineage>
        <taxon>Bacteria</taxon>
        <taxon>Bacillati</taxon>
        <taxon>Bacillota</taxon>
        <taxon>Bacilli</taxon>
        <taxon>Bacillales</taxon>
        <taxon>Bacillaceae</taxon>
        <taxon>Peribacillus</taxon>
    </lineage>
</organism>
<evidence type="ECO:0000313" key="1">
    <source>
        <dbReference type="EMBL" id="QQT00236.1"/>
    </source>
</evidence>
<dbReference type="KEGG" id="ppsr:I6J18_22110"/>
<dbReference type="AlphaFoldDB" id="A0A974S093"/>
<keyword evidence="2" id="KW-1185">Reference proteome</keyword>
<dbReference type="Proteomes" id="UP000595254">
    <property type="component" value="Chromosome"/>
</dbReference>
<reference evidence="1 2" key="1">
    <citation type="submission" date="2021-01" db="EMBL/GenBank/DDBJ databases">
        <title>FDA dAtabase for Regulatory Grade micrObial Sequences (FDA-ARGOS): Supporting development and validation of Infectious Disease Dx tests.</title>
        <authorList>
            <person name="Nelson B."/>
            <person name="Plummer A."/>
            <person name="Tallon L."/>
            <person name="Sadzewicz L."/>
            <person name="Zhao X."/>
            <person name="Boylan J."/>
            <person name="Ott S."/>
            <person name="Bowen H."/>
            <person name="Vavikolanu K."/>
            <person name="Mehta A."/>
            <person name="Aluvathingal J."/>
            <person name="Nadendla S."/>
            <person name="Myers T."/>
            <person name="Yan Y."/>
            <person name="Sichtig H."/>
        </authorList>
    </citation>
    <scope>NUCLEOTIDE SEQUENCE [LARGE SCALE GENOMIC DNA]</scope>
    <source>
        <strain evidence="1 2">FDAARGOS_1161</strain>
    </source>
</reference>
<dbReference type="EMBL" id="CP068053">
    <property type="protein sequence ID" value="QQT00236.1"/>
    <property type="molecule type" value="Genomic_DNA"/>
</dbReference>
<gene>
    <name evidence="1" type="ORF">I6J18_22110</name>
</gene>
<proteinExistence type="predicted"/>
<accession>A0A974S093</accession>
<protein>
    <submittedName>
        <fullName evidence="1">Uncharacterized protein</fullName>
    </submittedName>
</protein>
<name>A0A974S093_PERPY</name>
<evidence type="ECO:0000313" key="2">
    <source>
        <dbReference type="Proteomes" id="UP000595254"/>
    </source>
</evidence>
<dbReference type="RefSeq" id="WP_040374795.1">
    <property type="nucleotide sequence ID" value="NZ_CP068053.1"/>
</dbReference>